<comment type="function">
    <text evidence="4">Has an important function as a repair enzyme for proteins that have been inactivated by oxidation. Catalyzes the reversible oxidation-reduction of methionine sulfoxide in proteins to methionine.</text>
</comment>
<feature type="chain" id="PRO_5035256998" description="Peptide methionine sulfoxide reductase MsrA" evidence="5">
    <location>
        <begin position="16"/>
        <end position="207"/>
    </location>
</feature>
<keyword evidence="5" id="KW-0732">Signal</keyword>
<evidence type="ECO:0000256" key="5">
    <source>
        <dbReference type="SAM" id="SignalP"/>
    </source>
</evidence>
<organism evidence="7 8">
    <name type="scientific">Natronogracilivirga saccharolytica</name>
    <dbReference type="NCBI Taxonomy" id="2812953"/>
    <lineage>
        <taxon>Bacteria</taxon>
        <taxon>Pseudomonadati</taxon>
        <taxon>Balneolota</taxon>
        <taxon>Balneolia</taxon>
        <taxon>Balneolales</taxon>
        <taxon>Cyclonatronaceae</taxon>
        <taxon>Natronogracilivirga</taxon>
    </lineage>
</organism>
<dbReference type="AlphaFoldDB" id="A0A8J7S949"/>
<dbReference type="InterPro" id="IPR002569">
    <property type="entry name" value="Met_Sox_Rdtase_MsrA_dom"/>
</dbReference>
<reference evidence="7" key="1">
    <citation type="submission" date="2021-02" db="EMBL/GenBank/DDBJ databases">
        <title>Natronogracilivirga saccharolytica gen. nov. sp. nov. a new anaerobic, haloalkiliphilic carbohydrate-fermenting bacterium from soda lake and proposing of Cyclonatronumiaceae fam. nov. in the phylum Balneolaeota.</title>
        <authorList>
            <person name="Zhilina T.N."/>
            <person name="Sorokin D.Y."/>
            <person name="Zavarzina D.G."/>
            <person name="Toshchakov S.V."/>
            <person name="Kublanov I.V."/>
        </authorList>
    </citation>
    <scope>NUCLEOTIDE SEQUENCE</scope>
    <source>
        <strain evidence="7">Z-1702</strain>
    </source>
</reference>
<accession>A0A8J7S949</accession>
<dbReference type="HAMAP" id="MF_01401">
    <property type="entry name" value="MsrA"/>
    <property type="match status" value="1"/>
</dbReference>
<keyword evidence="1 4" id="KW-0560">Oxidoreductase</keyword>
<comment type="catalytic activity">
    <reaction evidence="2 4">
        <text>L-methionyl-[protein] + [thioredoxin]-disulfide + H2O = L-methionyl-(S)-S-oxide-[protein] + [thioredoxin]-dithiol</text>
        <dbReference type="Rhea" id="RHEA:14217"/>
        <dbReference type="Rhea" id="RHEA-COMP:10698"/>
        <dbReference type="Rhea" id="RHEA-COMP:10700"/>
        <dbReference type="Rhea" id="RHEA-COMP:12313"/>
        <dbReference type="Rhea" id="RHEA-COMP:12315"/>
        <dbReference type="ChEBI" id="CHEBI:15377"/>
        <dbReference type="ChEBI" id="CHEBI:16044"/>
        <dbReference type="ChEBI" id="CHEBI:29950"/>
        <dbReference type="ChEBI" id="CHEBI:44120"/>
        <dbReference type="ChEBI" id="CHEBI:50058"/>
        <dbReference type="EC" id="1.8.4.11"/>
    </reaction>
</comment>
<comment type="similarity">
    <text evidence="4">Belongs to the MsrA Met sulfoxide reductase family.</text>
</comment>
<dbReference type="Pfam" id="PF01625">
    <property type="entry name" value="PMSR"/>
    <property type="match status" value="1"/>
</dbReference>
<evidence type="ECO:0000259" key="6">
    <source>
        <dbReference type="Pfam" id="PF01625"/>
    </source>
</evidence>
<feature type="domain" description="Peptide methionine sulphoxide reductase MsrA" evidence="6">
    <location>
        <begin position="29"/>
        <end position="182"/>
    </location>
</feature>
<dbReference type="PANTHER" id="PTHR43774">
    <property type="entry name" value="PEPTIDE METHIONINE SULFOXIDE REDUCTASE"/>
    <property type="match status" value="1"/>
</dbReference>
<comment type="catalytic activity">
    <reaction evidence="3 4">
        <text>[thioredoxin]-disulfide + L-methionine + H2O = L-methionine (S)-S-oxide + [thioredoxin]-dithiol</text>
        <dbReference type="Rhea" id="RHEA:19993"/>
        <dbReference type="Rhea" id="RHEA-COMP:10698"/>
        <dbReference type="Rhea" id="RHEA-COMP:10700"/>
        <dbReference type="ChEBI" id="CHEBI:15377"/>
        <dbReference type="ChEBI" id="CHEBI:29950"/>
        <dbReference type="ChEBI" id="CHEBI:50058"/>
        <dbReference type="ChEBI" id="CHEBI:57844"/>
        <dbReference type="ChEBI" id="CHEBI:58772"/>
        <dbReference type="EC" id="1.8.4.11"/>
    </reaction>
</comment>
<dbReference type="Gene3D" id="3.30.1060.10">
    <property type="entry name" value="Peptide methionine sulphoxide reductase MsrA"/>
    <property type="match status" value="1"/>
</dbReference>
<comment type="caution">
    <text evidence="7">The sequence shown here is derived from an EMBL/GenBank/DDBJ whole genome shotgun (WGS) entry which is preliminary data.</text>
</comment>
<dbReference type="SUPFAM" id="SSF55068">
    <property type="entry name" value="Peptide methionine sulfoxide reductase"/>
    <property type="match status" value="1"/>
</dbReference>
<evidence type="ECO:0000313" key="7">
    <source>
        <dbReference type="EMBL" id="MBP3192608.1"/>
    </source>
</evidence>
<dbReference type="NCBIfam" id="TIGR00401">
    <property type="entry name" value="msrA"/>
    <property type="match status" value="1"/>
</dbReference>
<feature type="active site" evidence="4">
    <location>
        <position position="36"/>
    </location>
</feature>
<evidence type="ECO:0000256" key="4">
    <source>
        <dbReference type="HAMAP-Rule" id="MF_01401"/>
    </source>
</evidence>
<evidence type="ECO:0000256" key="2">
    <source>
        <dbReference type="ARBA" id="ARBA00047806"/>
    </source>
</evidence>
<evidence type="ECO:0000256" key="1">
    <source>
        <dbReference type="ARBA" id="ARBA00023002"/>
    </source>
</evidence>
<evidence type="ECO:0000313" key="8">
    <source>
        <dbReference type="Proteomes" id="UP000673975"/>
    </source>
</evidence>
<keyword evidence="8" id="KW-1185">Reference proteome</keyword>
<sequence>MLICLMWMISPAASASSNLSESVMSNEKKATFGAGCFWCVEAVFQRVEGVKSVVSGYSGGRKDEASYRIVSTGETNHAEVVQITYDPEVISYDDLLYIFWRTHDPTTLNRQGADVGPQYRSVVFYHDDFQRERAEHYKKKLDESGVFDDPIVTEVSALDAFYEAEDYHQNYFERNPDQGYCQMVIRPKLDKFKSLFEDKLRDEYRPE</sequence>
<name>A0A8J7S949_9BACT</name>
<feature type="signal peptide" evidence="5">
    <location>
        <begin position="1"/>
        <end position="15"/>
    </location>
</feature>
<dbReference type="EC" id="1.8.4.11" evidence="4"/>
<dbReference type="EMBL" id="JAFIDN010000005">
    <property type="protein sequence ID" value="MBP3192608.1"/>
    <property type="molecule type" value="Genomic_DNA"/>
</dbReference>
<proteinExistence type="inferred from homology"/>
<protein>
    <recommendedName>
        <fullName evidence="4">Peptide methionine sulfoxide reductase MsrA</fullName>
        <shortName evidence="4">Protein-methionine-S-oxide reductase</shortName>
        <ecNumber evidence="4">1.8.4.11</ecNumber>
    </recommendedName>
    <alternativeName>
        <fullName evidence="4">Peptide-methionine (S)-S-oxide reductase</fullName>
        <shortName evidence="4">Peptide Met(O) reductase</shortName>
    </alternativeName>
</protein>
<dbReference type="GO" id="GO:0008113">
    <property type="term" value="F:peptide-methionine (S)-S-oxide reductase activity"/>
    <property type="evidence" value="ECO:0007669"/>
    <property type="project" value="UniProtKB-UniRule"/>
</dbReference>
<dbReference type="InterPro" id="IPR036509">
    <property type="entry name" value="Met_Sox_Rdtase_MsrA_sf"/>
</dbReference>
<evidence type="ECO:0000256" key="3">
    <source>
        <dbReference type="ARBA" id="ARBA00048782"/>
    </source>
</evidence>
<dbReference type="PANTHER" id="PTHR43774:SF1">
    <property type="entry name" value="PEPTIDE METHIONINE SULFOXIDE REDUCTASE MSRA 2"/>
    <property type="match status" value="1"/>
</dbReference>
<gene>
    <name evidence="4 7" type="primary">msrA</name>
    <name evidence="7" type="ORF">NATSA_08025</name>
</gene>
<dbReference type="Proteomes" id="UP000673975">
    <property type="component" value="Unassembled WGS sequence"/>
</dbReference>